<protein>
    <submittedName>
        <fullName evidence="1">Uncharacterized protein</fullName>
    </submittedName>
</protein>
<sequence>MAGVAGFEPAHHGIKTRCLTAWLHPIKLKVINKSF</sequence>
<dbReference type="AntiFam" id="ANF00014">
    <property type="entry name" value="tRNA translation"/>
</dbReference>
<proteinExistence type="predicted"/>
<dbReference type="AlphaFoldDB" id="A0A381MYF4"/>
<evidence type="ECO:0000313" key="1">
    <source>
        <dbReference type="EMBL" id="SUZ47380.1"/>
    </source>
</evidence>
<accession>A0A381MYF4</accession>
<dbReference type="EMBL" id="UINC01000012">
    <property type="protein sequence ID" value="SUZ47380.1"/>
    <property type="molecule type" value="Genomic_DNA"/>
</dbReference>
<name>A0A381MYF4_9ZZZZ</name>
<gene>
    <name evidence="1" type="ORF">METZ01_LOCUS234</name>
</gene>
<reference evidence="1" key="1">
    <citation type="submission" date="2018-05" db="EMBL/GenBank/DDBJ databases">
        <authorList>
            <person name="Lanie J.A."/>
            <person name="Ng W.-L."/>
            <person name="Kazmierczak K.M."/>
            <person name="Andrzejewski T.M."/>
            <person name="Davidsen T.M."/>
            <person name="Wayne K.J."/>
            <person name="Tettelin H."/>
            <person name="Glass J.I."/>
            <person name="Rusch D."/>
            <person name="Podicherti R."/>
            <person name="Tsui H.-C.T."/>
            <person name="Winkler M.E."/>
        </authorList>
    </citation>
    <scope>NUCLEOTIDE SEQUENCE</scope>
</reference>
<organism evidence="1">
    <name type="scientific">marine metagenome</name>
    <dbReference type="NCBI Taxonomy" id="408172"/>
    <lineage>
        <taxon>unclassified sequences</taxon>
        <taxon>metagenomes</taxon>
        <taxon>ecological metagenomes</taxon>
    </lineage>
</organism>